<dbReference type="InterPro" id="IPR000223">
    <property type="entry name" value="Pept_S26A_signal_pept_1"/>
</dbReference>
<dbReference type="PANTHER" id="PTHR43390">
    <property type="entry name" value="SIGNAL PEPTIDASE I"/>
    <property type="match status" value="1"/>
</dbReference>
<dbReference type="Proteomes" id="UP000317318">
    <property type="component" value="Chromosome"/>
</dbReference>
<comment type="similarity">
    <text evidence="2 6">Belongs to the peptidase S26 family.</text>
</comment>
<evidence type="ECO:0000256" key="2">
    <source>
        <dbReference type="ARBA" id="ARBA00009370"/>
    </source>
</evidence>
<evidence type="ECO:0000313" key="9">
    <source>
        <dbReference type="EMBL" id="QDT35886.1"/>
    </source>
</evidence>
<accession>A0A517QW46</accession>
<dbReference type="GO" id="GO:0006465">
    <property type="term" value="P:signal peptide processing"/>
    <property type="evidence" value="ECO:0007669"/>
    <property type="project" value="InterPro"/>
</dbReference>
<comment type="subcellular location">
    <subcellularLocation>
        <location evidence="6">Membrane</location>
        <topology evidence="6">Single-pass type II membrane protein</topology>
    </subcellularLocation>
</comment>
<evidence type="ECO:0000256" key="1">
    <source>
        <dbReference type="ARBA" id="ARBA00000677"/>
    </source>
</evidence>
<evidence type="ECO:0000256" key="3">
    <source>
        <dbReference type="ARBA" id="ARBA00013208"/>
    </source>
</evidence>
<evidence type="ECO:0000313" key="10">
    <source>
        <dbReference type="Proteomes" id="UP000317318"/>
    </source>
</evidence>
<dbReference type="PANTHER" id="PTHR43390:SF1">
    <property type="entry name" value="CHLOROPLAST PROCESSING PEPTIDASE"/>
    <property type="match status" value="1"/>
</dbReference>
<keyword evidence="10" id="KW-1185">Reference proteome</keyword>
<dbReference type="SUPFAM" id="SSF51306">
    <property type="entry name" value="LexA/Signal peptidase"/>
    <property type="match status" value="2"/>
</dbReference>
<dbReference type="PROSITE" id="PS00761">
    <property type="entry name" value="SPASE_I_3"/>
    <property type="match status" value="1"/>
</dbReference>
<organism evidence="9 10">
    <name type="scientific">Stratiformator vulcanicus</name>
    <dbReference type="NCBI Taxonomy" id="2527980"/>
    <lineage>
        <taxon>Bacteria</taxon>
        <taxon>Pseudomonadati</taxon>
        <taxon>Planctomycetota</taxon>
        <taxon>Planctomycetia</taxon>
        <taxon>Planctomycetales</taxon>
        <taxon>Planctomycetaceae</taxon>
        <taxon>Stratiformator</taxon>
    </lineage>
</organism>
<dbReference type="PROSITE" id="PS00760">
    <property type="entry name" value="SPASE_I_2"/>
    <property type="match status" value="1"/>
</dbReference>
<dbReference type="CDD" id="cd06530">
    <property type="entry name" value="S26_SPase_I"/>
    <property type="match status" value="2"/>
</dbReference>
<dbReference type="OrthoDB" id="9802919at2"/>
<dbReference type="GO" id="GO:0016020">
    <property type="term" value="C:membrane"/>
    <property type="evidence" value="ECO:0007669"/>
    <property type="project" value="UniProtKB-SubCell"/>
</dbReference>
<dbReference type="EC" id="3.4.21.89" evidence="3 6"/>
<dbReference type="InterPro" id="IPR019757">
    <property type="entry name" value="Pept_S26A_signal_pept_1_Lys-AS"/>
</dbReference>
<feature type="domain" description="Peptidase S26" evidence="8">
    <location>
        <begin position="155"/>
        <end position="227"/>
    </location>
</feature>
<dbReference type="Pfam" id="PF10502">
    <property type="entry name" value="Peptidase_S26"/>
    <property type="match status" value="2"/>
</dbReference>
<sequence length="593" mass="65388">MAVPRPTHFYRLSPPAVPINQPSAASEKIPNGDTAESGGTRFRALAETLAGLAMSVVLFRAFEVEGYMISTGSMAPTLYGYHKRVECPSCGRYFAVGVSIDENSPTGPAMGSDDSDASDSDSSYEGVIRLSDRDRADCPNCGQRHINAGIVPRNHGDQLLVLKNAYDFRHPARWEVVVFRNPGDPQQAYVKRVVGLPGESVQVRDGDVYVEGKLCRKSLESQRGMRINVHDTSFLPLGDPDFQSRWTASRGSGWSPAEGGGYRFELAKLDAESNGEPTYHWMRYRHRIRAGGMHRTSATIPKSAGPIEPVISGPLMPFDWSPSKRTLTVTGVLSADWAERIKLWNGSPIFHATVDELRRKSHEAPITDAYAYNHDPAGVGVRDVRDLMLVADVTLSPKAEIAFEIADGREHFRVLIDAGDGRMQLVSTERPGEILRETTLRPDDLTGPISVELSVIDRQVLVALDGQLALEPLTYASSEEYEPGPSPVRIGVRRGEVTIDRLRLFRDVHYTAGRARNGIDEPYQLGDDEYFVLGDNSPVSLDSRAWPEGAVAGDLLIGKPFVVHLPSRPGTLNFGNRTLDVRIPDFSRVRFVR</sequence>
<comment type="catalytic activity">
    <reaction evidence="1 6">
        <text>Cleavage of hydrophobic, N-terminal signal or leader sequences from secreted and periplasmic proteins.</text>
        <dbReference type="EC" id="3.4.21.89"/>
    </reaction>
</comment>
<dbReference type="Gene3D" id="2.10.109.10">
    <property type="entry name" value="Umud Fragment, subunit A"/>
    <property type="match status" value="2"/>
</dbReference>
<keyword evidence="6" id="KW-0645">Protease</keyword>
<evidence type="ECO:0000256" key="7">
    <source>
        <dbReference type="SAM" id="MobiDB-lite"/>
    </source>
</evidence>
<name>A0A517QW46_9PLAN</name>
<dbReference type="NCBIfam" id="TIGR02227">
    <property type="entry name" value="sigpep_I_bact"/>
    <property type="match status" value="1"/>
</dbReference>
<dbReference type="GO" id="GO:0004252">
    <property type="term" value="F:serine-type endopeptidase activity"/>
    <property type="evidence" value="ECO:0007669"/>
    <property type="project" value="InterPro"/>
</dbReference>
<feature type="domain" description="Peptidase S26" evidence="8">
    <location>
        <begin position="524"/>
        <end position="563"/>
    </location>
</feature>
<dbReference type="InterPro" id="IPR019533">
    <property type="entry name" value="Peptidase_S26"/>
</dbReference>
<dbReference type="InterPro" id="IPR019758">
    <property type="entry name" value="Pept_S26A_signal_pept_1_CS"/>
</dbReference>
<dbReference type="InterPro" id="IPR036286">
    <property type="entry name" value="LexA/Signal_pep-like_sf"/>
</dbReference>
<proteinExistence type="inferred from homology"/>
<reference evidence="9 10" key="1">
    <citation type="submission" date="2019-02" db="EMBL/GenBank/DDBJ databases">
        <title>Deep-cultivation of Planctomycetes and their phenomic and genomic characterization uncovers novel biology.</title>
        <authorList>
            <person name="Wiegand S."/>
            <person name="Jogler M."/>
            <person name="Boedeker C."/>
            <person name="Pinto D."/>
            <person name="Vollmers J."/>
            <person name="Rivas-Marin E."/>
            <person name="Kohn T."/>
            <person name="Peeters S.H."/>
            <person name="Heuer A."/>
            <person name="Rast P."/>
            <person name="Oberbeckmann S."/>
            <person name="Bunk B."/>
            <person name="Jeske O."/>
            <person name="Meyerdierks A."/>
            <person name="Storesund J.E."/>
            <person name="Kallscheuer N."/>
            <person name="Luecker S."/>
            <person name="Lage O.M."/>
            <person name="Pohl T."/>
            <person name="Merkel B.J."/>
            <person name="Hornburger P."/>
            <person name="Mueller R.-W."/>
            <person name="Bruemmer F."/>
            <person name="Labrenz M."/>
            <person name="Spormann A.M."/>
            <person name="Op den Camp H."/>
            <person name="Overmann J."/>
            <person name="Amann R."/>
            <person name="Jetten M.S.M."/>
            <person name="Mascher T."/>
            <person name="Medema M.H."/>
            <person name="Devos D.P."/>
            <person name="Kaster A.-K."/>
            <person name="Ovreas L."/>
            <person name="Rohde M."/>
            <person name="Galperin M.Y."/>
            <person name="Jogler C."/>
        </authorList>
    </citation>
    <scope>NUCLEOTIDE SEQUENCE [LARGE SCALE GENOMIC DNA]</scope>
    <source>
        <strain evidence="9 10">Pan189</strain>
    </source>
</reference>
<dbReference type="AlphaFoldDB" id="A0A517QW46"/>
<dbReference type="GO" id="GO:0009003">
    <property type="term" value="F:signal peptidase activity"/>
    <property type="evidence" value="ECO:0007669"/>
    <property type="project" value="UniProtKB-EC"/>
</dbReference>
<evidence type="ECO:0000256" key="5">
    <source>
        <dbReference type="ARBA" id="ARBA00022801"/>
    </source>
</evidence>
<keyword evidence="5 6" id="KW-0378">Hydrolase</keyword>
<feature type="region of interest" description="Disordered" evidence="7">
    <location>
        <begin position="104"/>
        <end position="123"/>
    </location>
</feature>
<evidence type="ECO:0000259" key="8">
    <source>
        <dbReference type="Pfam" id="PF10502"/>
    </source>
</evidence>
<dbReference type="EMBL" id="CP036268">
    <property type="protein sequence ID" value="QDT35886.1"/>
    <property type="molecule type" value="Genomic_DNA"/>
</dbReference>
<evidence type="ECO:0000256" key="6">
    <source>
        <dbReference type="RuleBase" id="RU362042"/>
    </source>
</evidence>
<evidence type="ECO:0000256" key="4">
    <source>
        <dbReference type="ARBA" id="ARBA00019232"/>
    </source>
</evidence>
<dbReference type="PRINTS" id="PR00727">
    <property type="entry name" value="LEADERPTASE"/>
</dbReference>
<dbReference type="KEGG" id="svp:Pan189_02390"/>
<dbReference type="RefSeq" id="WP_145362146.1">
    <property type="nucleotide sequence ID" value="NZ_CP036268.1"/>
</dbReference>
<gene>
    <name evidence="9" type="primary">sipV</name>
    <name evidence="9" type="ORF">Pan189_02390</name>
</gene>
<protein>
    <recommendedName>
        <fullName evidence="4 6">Signal peptidase I</fullName>
        <ecNumber evidence="3 6">3.4.21.89</ecNumber>
    </recommendedName>
</protein>